<dbReference type="Pfam" id="PF00245">
    <property type="entry name" value="Alk_phosphatase"/>
    <property type="match status" value="1"/>
</dbReference>
<sequence length="580" mass="64241">MGVCVAGQQLWHESARRELERRVGVTPPTERARNVVLVVGDGLGLPTLAATRLLRGQKEGNLGEDTWLAWDRFPALALAKVSTAHFSYVTPTERAHSLMLVVGDSLGMPTLTTARLLSGQKEGHLGDDITASSHYLIPTKRSRNIVLEVGDDLGLYTLATARLLPGQKEGHLGDDMLVAWDHFSTLVFSKEGYLSEDMWLAWDCCPLFTLANVSTAPFPNVILPEGSQCDAGGGVTAWDCPHSPLLGYYRDKRVTWAMTCQYYSSYVMPIEKARNVVLVVGVGHALPTLAIARLLPGQLGHLGDDMWLAWDPFPYSRSLRLWDYPHSTLLDYCRDRRRVTWAMKCTLPGTAPPLALSNVSTASFPIAMLTERARNVVLVVGVGLGPPTLGTTRLLPGEEGHMGEDTWLAWDRFPALALANVITAPFPYVTQTEKAHYLMLVGDGLGLPTLATARLLPGQKECHLGDDMFLPWDCFLTLVILNVSNAPFPYVMSTKRARTKMLVVGDCLVLPILAADGLLRRQKDCYLGNVMWLAWNHFPALVLSKVSTAFFRYEMLTERVAIECRWWGFAWDSPRSQLLV</sequence>
<comment type="caution">
    <text evidence="3">The sequence shown here is derived from an EMBL/GenBank/DDBJ whole genome shotgun (WGS) entry which is preliminary data.</text>
</comment>
<evidence type="ECO:0000313" key="3">
    <source>
        <dbReference type="EMBL" id="KAJ8881718.1"/>
    </source>
</evidence>
<keyword evidence="4" id="KW-1185">Reference proteome</keyword>
<dbReference type="InterPro" id="IPR001952">
    <property type="entry name" value="Alkaline_phosphatase"/>
</dbReference>
<reference evidence="3 4" key="1">
    <citation type="submission" date="2023-02" db="EMBL/GenBank/DDBJ databases">
        <title>LHISI_Scaffold_Assembly.</title>
        <authorList>
            <person name="Stuart O.P."/>
            <person name="Cleave R."/>
            <person name="Magrath M.J.L."/>
            <person name="Mikheyev A.S."/>
        </authorList>
    </citation>
    <scope>NUCLEOTIDE SEQUENCE [LARGE SCALE GENOMIC DNA]</scope>
    <source>
        <strain evidence="3">Daus_M_001</strain>
        <tissue evidence="3">Leg muscle</tissue>
    </source>
</reference>
<dbReference type="SUPFAM" id="SSF53649">
    <property type="entry name" value="Alkaline phosphatase-like"/>
    <property type="match status" value="2"/>
</dbReference>
<evidence type="ECO:0000256" key="2">
    <source>
        <dbReference type="ARBA" id="ARBA00022553"/>
    </source>
</evidence>
<dbReference type="Gene3D" id="3.40.720.10">
    <property type="entry name" value="Alkaline Phosphatase, subunit A"/>
    <property type="match status" value="2"/>
</dbReference>
<keyword evidence="2" id="KW-0597">Phosphoprotein</keyword>
<dbReference type="EC" id="3.1.3.1" evidence="1"/>
<protein>
    <recommendedName>
        <fullName evidence="1">alkaline phosphatase</fullName>
        <ecNumber evidence="1">3.1.3.1</ecNumber>
    </recommendedName>
</protein>
<name>A0ABQ9HBP9_9NEOP</name>
<proteinExistence type="predicted"/>
<evidence type="ECO:0000313" key="4">
    <source>
        <dbReference type="Proteomes" id="UP001159363"/>
    </source>
</evidence>
<dbReference type="Proteomes" id="UP001159363">
    <property type="component" value="Chromosome 5"/>
</dbReference>
<dbReference type="EMBL" id="JARBHB010000006">
    <property type="protein sequence ID" value="KAJ8881718.1"/>
    <property type="molecule type" value="Genomic_DNA"/>
</dbReference>
<evidence type="ECO:0000256" key="1">
    <source>
        <dbReference type="ARBA" id="ARBA00012647"/>
    </source>
</evidence>
<dbReference type="PANTHER" id="PTHR11596:SF5">
    <property type="entry name" value="ALKALINE PHOSPHATASE"/>
    <property type="match status" value="1"/>
</dbReference>
<organism evidence="3 4">
    <name type="scientific">Dryococelus australis</name>
    <dbReference type="NCBI Taxonomy" id="614101"/>
    <lineage>
        <taxon>Eukaryota</taxon>
        <taxon>Metazoa</taxon>
        <taxon>Ecdysozoa</taxon>
        <taxon>Arthropoda</taxon>
        <taxon>Hexapoda</taxon>
        <taxon>Insecta</taxon>
        <taxon>Pterygota</taxon>
        <taxon>Neoptera</taxon>
        <taxon>Polyneoptera</taxon>
        <taxon>Phasmatodea</taxon>
        <taxon>Verophasmatodea</taxon>
        <taxon>Anareolatae</taxon>
        <taxon>Phasmatidae</taxon>
        <taxon>Eurycanthinae</taxon>
        <taxon>Dryococelus</taxon>
    </lineage>
</organism>
<accession>A0ABQ9HBP9</accession>
<dbReference type="PANTHER" id="PTHR11596">
    <property type="entry name" value="ALKALINE PHOSPHATASE"/>
    <property type="match status" value="1"/>
</dbReference>
<gene>
    <name evidence="3" type="ORF">PR048_018204</name>
</gene>
<dbReference type="InterPro" id="IPR017850">
    <property type="entry name" value="Alkaline_phosphatase_core_sf"/>
</dbReference>